<evidence type="ECO:0000313" key="3">
    <source>
        <dbReference type="EMBL" id="HIT84870.1"/>
    </source>
</evidence>
<keyword evidence="2" id="KW-1133">Transmembrane helix</keyword>
<keyword evidence="2" id="KW-0812">Transmembrane</keyword>
<name>A0A9D1KPP3_9FIRM</name>
<feature type="region of interest" description="Disordered" evidence="1">
    <location>
        <begin position="148"/>
        <end position="168"/>
    </location>
</feature>
<dbReference type="EMBL" id="DVLU01000028">
    <property type="protein sequence ID" value="HIT84870.1"/>
    <property type="molecule type" value="Genomic_DNA"/>
</dbReference>
<accession>A0A9D1KPP3</accession>
<sequence>MEKDKKGIVIKTLAVLALLFVFAILCGIWALLLVVLFGICFAAVWLHDVFTKRKEPEHTAPISVKAAALPTERDVKKLAYSIILRRITELVTAEYPDARWVWEAPNAKQLIECGEGLFILLNRAGGYRRAKVNIRNLQVLGVEFRDTQTQDTTGSEEMTDDAQPGAEEQDENYELLAFEWVDAHIIELNERCNEAIGNGITELLLQSDELPVPDSWPDICRELERADIKEAAAVPEGIKINLLQ</sequence>
<comment type="caution">
    <text evidence="3">The sequence shown here is derived from an EMBL/GenBank/DDBJ whole genome shotgun (WGS) entry which is preliminary data.</text>
</comment>
<dbReference type="AlphaFoldDB" id="A0A9D1KPP3"/>
<gene>
    <name evidence="3" type="ORF">IAA60_03065</name>
</gene>
<evidence type="ECO:0000313" key="4">
    <source>
        <dbReference type="Proteomes" id="UP000824165"/>
    </source>
</evidence>
<keyword evidence="2" id="KW-0472">Membrane</keyword>
<proteinExistence type="predicted"/>
<evidence type="ECO:0000256" key="2">
    <source>
        <dbReference type="SAM" id="Phobius"/>
    </source>
</evidence>
<feature type="transmembrane region" description="Helical" evidence="2">
    <location>
        <begin position="12"/>
        <end position="45"/>
    </location>
</feature>
<dbReference type="Proteomes" id="UP000824165">
    <property type="component" value="Unassembled WGS sequence"/>
</dbReference>
<organism evidence="3 4">
    <name type="scientific">Candidatus Ornithomonoglobus intestinigallinarum</name>
    <dbReference type="NCBI Taxonomy" id="2840894"/>
    <lineage>
        <taxon>Bacteria</taxon>
        <taxon>Bacillati</taxon>
        <taxon>Bacillota</taxon>
        <taxon>Clostridia</taxon>
        <taxon>Candidatus Ornithomonoglobus</taxon>
    </lineage>
</organism>
<reference evidence="3" key="1">
    <citation type="submission" date="2020-10" db="EMBL/GenBank/DDBJ databases">
        <authorList>
            <person name="Gilroy R."/>
        </authorList>
    </citation>
    <scope>NUCLEOTIDE SEQUENCE</scope>
    <source>
        <strain evidence="3">CHK181-108</strain>
    </source>
</reference>
<reference evidence="3" key="2">
    <citation type="journal article" date="2021" name="PeerJ">
        <title>Extensive microbial diversity within the chicken gut microbiome revealed by metagenomics and culture.</title>
        <authorList>
            <person name="Gilroy R."/>
            <person name="Ravi A."/>
            <person name="Getino M."/>
            <person name="Pursley I."/>
            <person name="Horton D.L."/>
            <person name="Alikhan N.F."/>
            <person name="Baker D."/>
            <person name="Gharbi K."/>
            <person name="Hall N."/>
            <person name="Watson M."/>
            <person name="Adriaenssens E.M."/>
            <person name="Foster-Nyarko E."/>
            <person name="Jarju S."/>
            <person name="Secka A."/>
            <person name="Antonio M."/>
            <person name="Oren A."/>
            <person name="Chaudhuri R.R."/>
            <person name="La Ragione R."/>
            <person name="Hildebrand F."/>
            <person name="Pallen M.J."/>
        </authorList>
    </citation>
    <scope>NUCLEOTIDE SEQUENCE</scope>
    <source>
        <strain evidence="3">CHK181-108</strain>
    </source>
</reference>
<protein>
    <submittedName>
        <fullName evidence="3">Uncharacterized protein</fullName>
    </submittedName>
</protein>
<evidence type="ECO:0000256" key="1">
    <source>
        <dbReference type="SAM" id="MobiDB-lite"/>
    </source>
</evidence>